<dbReference type="Proteomes" id="UP000054097">
    <property type="component" value="Unassembled WGS sequence"/>
</dbReference>
<dbReference type="EMBL" id="KN824338">
    <property type="protein sequence ID" value="KIM23404.1"/>
    <property type="molecule type" value="Genomic_DNA"/>
</dbReference>
<feature type="region of interest" description="Disordered" evidence="1">
    <location>
        <begin position="318"/>
        <end position="342"/>
    </location>
</feature>
<reference evidence="4" key="2">
    <citation type="submission" date="2015-01" db="EMBL/GenBank/DDBJ databases">
        <title>Evolutionary Origins and Diversification of the Mycorrhizal Mutualists.</title>
        <authorList>
            <consortium name="DOE Joint Genome Institute"/>
            <consortium name="Mycorrhizal Genomics Consortium"/>
            <person name="Kohler A."/>
            <person name="Kuo A."/>
            <person name="Nagy L.G."/>
            <person name="Floudas D."/>
            <person name="Copeland A."/>
            <person name="Barry K.W."/>
            <person name="Cichocki N."/>
            <person name="Veneault-Fourrey C."/>
            <person name="LaButti K."/>
            <person name="Lindquist E.A."/>
            <person name="Lipzen A."/>
            <person name="Lundell T."/>
            <person name="Morin E."/>
            <person name="Murat C."/>
            <person name="Riley R."/>
            <person name="Ohm R."/>
            <person name="Sun H."/>
            <person name="Tunlid A."/>
            <person name="Henrissat B."/>
            <person name="Grigoriev I.V."/>
            <person name="Hibbett D.S."/>
            <person name="Martin F."/>
        </authorList>
    </citation>
    <scope>NUCLEOTIDE SEQUENCE [LARGE SCALE GENOMIC DNA]</scope>
    <source>
        <strain evidence="4">MAFF 305830</strain>
    </source>
</reference>
<evidence type="ECO:0000313" key="4">
    <source>
        <dbReference type="Proteomes" id="UP000054097"/>
    </source>
</evidence>
<sequence>MQGYSAIVGPQNNPRSVLSPFDSLPSIRMKSCSIWDRFVSPRLTLKLIPTFIDSMSPISHDKPTIRRPSTGSGPSDDGILADSKRTHSLSTSYLPSTPARTIGVTSLLNLILIAGILVRSASALAIEKRAWDTVLSPLNSPPSACQPQCTVLTQISNVDASDTSGLSAICTSEVSQAFKDCIACFERESPSTFTPDLLTALQAATDQVSAGCSSIGRLDSSIIIATPTGRASPTASASQSFVNGTDTPSTSASNTSAPSPSPNIGTIVGAAIGAVVVIALLGVGLFCICRRKRARKLGHGSPYAKEIAGTTTTAASTTALHNRHQPEESSMADKATDHDSAEELPPMYDVLPVLPAQVSEARSSNGTPSNVVGQPDVHNDPLSQFCAANRDLITTTLEGKLRAARYLPRDDPDEIPADYWRSAYGVDFFDLKRLKEAHDRSNGTGPTLAPTSKAAYTPRKGNGP</sequence>
<protein>
    <submittedName>
        <fullName evidence="3">Uncharacterized protein</fullName>
    </submittedName>
</protein>
<dbReference type="CDD" id="cd12087">
    <property type="entry name" value="TM_EGFR-like"/>
    <property type="match status" value="1"/>
</dbReference>
<keyword evidence="4" id="KW-1185">Reference proteome</keyword>
<dbReference type="HOGENOM" id="CLU_612756_0_0_1"/>
<dbReference type="OrthoDB" id="3250507at2759"/>
<name>A0A0C3ATR1_SERVB</name>
<feature type="region of interest" description="Disordered" evidence="1">
    <location>
        <begin position="229"/>
        <end position="261"/>
    </location>
</feature>
<accession>A0A0C3ATR1</accession>
<feature type="region of interest" description="Disordered" evidence="1">
    <location>
        <begin position="59"/>
        <end position="81"/>
    </location>
</feature>
<keyword evidence="2" id="KW-1133">Transmembrane helix</keyword>
<keyword evidence="2" id="KW-0812">Transmembrane</keyword>
<proteinExistence type="predicted"/>
<evidence type="ECO:0000256" key="1">
    <source>
        <dbReference type="SAM" id="MobiDB-lite"/>
    </source>
</evidence>
<evidence type="ECO:0000313" key="3">
    <source>
        <dbReference type="EMBL" id="KIM23404.1"/>
    </source>
</evidence>
<organism evidence="3 4">
    <name type="scientific">Serendipita vermifera MAFF 305830</name>
    <dbReference type="NCBI Taxonomy" id="933852"/>
    <lineage>
        <taxon>Eukaryota</taxon>
        <taxon>Fungi</taxon>
        <taxon>Dikarya</taxon>
        <taxon>Basidiomycota</taxon>
        <taxon>Agaricomycotina</taxon>
        <taxon>Agaricomycetes</taxon>
        <taxon>Sebacinales</taxon>
        <taxon>Serendipitaceae</taxon>
        <taxon>Serendipita</taxon>
    </lineage>
</organism>
<evidence type="ECO:0000256" key="2">
    <source>
        <dbReference type="SAM" id="Phobius"/>
    </source>
</evidence>
<keyword evidence="2" id="KW-0472">Membrane</keyword>
<dbReference type="AlphaFoldDB" id="A0A0C3ATR1"/>
<feature type="compositionally biased region" description="Low complexity" evidence="1">
    <location>
        <begin position="247"/>
        <end position="261"/>
    </location>
</feature>
<feature type="transmembrane region" description="Helical" evidence="2">
    <location>
        <begin position="264"/>
        <end position="288"/>
    </location>
</feature>
<reference evidence="3 4" key="1">
    <citation type="submission" date="2014-04" db="EMBL/GenBank/DDBJ databases">
        <authorList>
            <consortium name="DOE Joint Genome Institute"/>
            <person name="Kuo A."/>
            <person name="Zuccaro A."/>
            <person name="Kohler A."/>
            <person name="Nagy L.G."/>
            <person name="Floudas D."/>
            <person name="Copeland A."/>
            <person name="Barry K.W."/>
            <person name="Cichocki N."/>
            <person name="Veneault-Fourrey C."/>
            <person name="LaButti K."/>
            <person name="Lindquist E.A."/>
            <person name="Lipzen A."/>
            <person name="Lundell T."/>
            <person name="Morin E."/>
            <person name="Murat C."/>
            <person name="Sun H."/>
            <person name="Tunlid A."/>
            <person name="Henrissat B."/>
            <person name="Grigoriev I.V."/>
            <person name="Hibbett D.S."/>
            <person name="Martin F."/>
            <person name="Nordberg H.P."/>
            <person name="Cantor M.N."/>
            <person name="Hua S.X."/>
        </authorList>
    </citation>
    <scope>NUCLEOTIDE SEQUENCE [LARGE SCALE GENOMIC DNA]</scope>
    <source>
        <strain evidence="3 4">MAFF 305830</strain>
    </source>
</reference>
<feature type="compositionally biased region" description="Polar residues" evidence="1">
    <location>
        <begin position="229"/>
        <end position="246"/>
    </location>
</feature>
<feature type="region of interest" description="Disordered" evidence="1">
    <location>
        <begin position="436"/>
        <end position="464"/>
    </location>
</feature>
<gene>
    <name evidence="3" type="ORF">M408DRAFT_264067</name>
</gene>